<evidence type="ECO:0000256" key="2">
    <source>
        <dbReference type="ARBA" id="ARBA00022475"/>
    </source>
</evidence>
<proteinExistence type="predicted"/>
<feature type="transmembrane region" description="Helical" evidence="6">
    <location>
        <begin position="9"/>
        <end position="35"/>
    </location>
</feature>
<evidence type="ECO:0000256" key="5">
    <source>
        <dbReference type="ARBA" id="ARBA00023136"/>
    </source>
</evidence>
<gene>
    <name evidence="8" type="ORF">ACFQPE_18120</name>
</gene>
<feature type="transmembrane region" description="Helical" evidence="6">
    <location>
        <begin position="132"/>
        <end position="153"/>
    </location>
</feature>
<dbReference type="InterPro" id="IPR020846">
    <property type="entry name" value="MFS_dom"/>
</dbReference>
<feature type="transmembrane region" description="Helical" evidence="6">
    <location>
        <begin position="159"/>
        <end position="179"/>
    </location>
</feature>
<dbReference type="InterPro" id="IPR036259">
    <property type="entry name" value="MFS_trans_sf"/>
</dbReference>
<evidence type="ECO:0000256" key="1">
    <source>
        <dbReference type="ARBA" id="ARBA00004651"/>
    </source>
</evidence>
<feature type="transmembrane region" description="Helical" evidence="6">
    <location>
        <begin position="98"/>
        <end position="120"/>
    </location>
</feature>
<feature type="transmembrane region" description="Helical" evidence="6">
    <location>
        <begin position="272"/>
        <end position="292"/>
    </location>
</feature>
<organism evidence="8 9">
    <name type="scientific">Halomarina halobia</name>
    <dbReference type="NCBI Taxonomy" id="3033386"/>
    <lineage>
        <taxon>Archaea</taxon>
        <taxon>Methanobacteriati</taxon>
        <taxon>Methanobacteriota</taxon>
        <taxon>Stenosarchaea group</taxon>
        <taxon>Halobacteria</taxon>
        <taxon>Halobacteriales</taxon>
        <taxon>Natronomonadaceae</taxon>
        <taxon>Halomarina</taxon>
    </lineage>
</organism>
<name>A0ABD6AES5_9EURY</name>
<keyword evidence="5 6" id="KW-0472">Membrane</keyword>
<comment type="subcellular location">
    <subcellularLocation>
        <location evidence="1">Cell membrane</location>
        <topology evidence="1">Multi-pass membrane protein</topology>
    </subcellularLocation>
</comment>
<evidence type="ECO:0000259" key="7">
    <source>
        <dbReference type="PROSITE" id="PS50850"/>
    </source>
</evidence>
<dbReference type="AlphaFoldDB" id="A0ABD6AES5"/>
<feature type="transmembrane region" description="Helical" evidence="6">
    <location>
        <begin position="362"/>
        <end position="386"/>
    </location>
</feature>
<dbReference type="Gene3D" id="1.20.1250.20">
    <property type="entry name" value="MFS general substrate transporter like domains"/>
    <property type="match status" value="2"/>
</dbReference>
<dbReference type="InterPro" id="IPR050189">
    <property type="entry name" value="MFS_Efflux_Transporters"/>
</dbReference>
<evidence type="ECO:0000313" key="8">
    <source>
        <dbReference type="EMBL" id="MFC7318695.1"/>
    </source>
</evidence>
<feature type="transmembrane region" description="Helical" evidence="6">
    <location>
        <begin position="241"/>
        <end position="260"/>
    </location>
</feature>
<reference evidence="8 9" key="1">
    <citation type="journal article" date="2019" name="Int. J. Syst. Evol. Microbiol.">
        <title>The Global Catalogue of Microorganisms (GCM) 10K type strain sequencing project: providing services to taxonomists for standard genome sequencing and annotation.</title>
        <authorList>
            <consortium name="The Broad Institute Genomics Platform"/>
            <consortium name="The Broad Institute Genome Sequencing Center for Infectious Disease"/>
            <person name="Wu L."/>
            <person name="Ma J."/>
        </authorList>
    </citation>
    <scope>NUCLEOTIDE SEQUENCE [LARGE SCALE GENOMIC DNA]</scope>
    <source>
        <strain evidence="8 9">PSR21</strain>
    </source>
</reference>
<evidence type="ECO:0000256" key="6">
    <source>
        <dbReference type="SAM" id="Phobius"/>
    </source>
</evidence>
<accession>A0ABD6AES5</accession>
<keyword evidence="2" id="KW-1003">Cell membrane</keyword>
<dbReference type="RefSeq" id="WP_276306467.1">
    <property type="nucleotide sequence ID" value="NZ_CP119993.1"/>
</dbReference>
<dbReference type="PANTHER" id="PTHR43124">
    <property type="entry name" value="PURINE EFFLUX PUMP PBUE"/>
    <property type="match status" value="1"/>
</dbReference>
<feature type="transmembrane region" description="Helical" evidence="6">
    <location>
        <begin position="211"/>
        <end position="235"/>
    </location>
</feature>
<dbReference type="PROSITE" id="PS50850">
    <property type="entry name" value="MFS"/>
    <property type="match status" value="1"/>
</dbReference>
<dbReference type="EMBL" id="JBHTBF010000003">
    <property type="protein sequence ID" value="MFC7318695.1"/>
    <property type="molecule type" value="Genomic_DNA"/>
</dbReference>
<dbReference type="PANTHER" id="PTHR43124:SF3">
    <property type="entry name" value="CHLORAMPHENICOL EFFLUX PUMP RV0191"/>
    <property type="match status" value="1"/>
</dbReference>
<dbReference type="Pfam" id="PF07690">
    <property type="entry name" value="MFS_1"/>
    <property type="match status" value="1"/>
</dbReference>
<evidence type="ECO:0000256" key="3">
    <source>
        <dbReference type="ARBA" id="ARBA00022692"/>
    </source>
</evidence>
<dbReference type="GeneID" id="79317116"/>
<feature type="transmembrane region" description="Helical" evidence="6">
    <location>
        <begin position="298"/>
        <end position="316"/>
    </location>
</feature>
<feature type="transmembrane region" description="Helical" evidence="6">
    <location>
        <begin position="47"/>
        <end position="67"/>
    </location>
</feature>
<comment type="caution">
    <text evidence="8">The sequence shown here is derived from an EMBL/GenBank/DDBJ whole genome shotgun (WGS) entry which is preliminary data.</text>
</comment>
<keyword evidence="3 6" id="KW-0812">Transmembrane</keyword>
<keyword evidence="9" id="KW-1185">Reference proteome</keyword>
<dbReference type="GO" id="GO:0005886">
    <property type="term" value="C:plasma membrane"/>
    <property type="evidence" value="ECO:0007669"/>
    <property type="project" value="UniProtKB-SubCell"/>
</dbReference>
<sequence length="390" mass="40959">MNWRYRDTVLLLCMFAFFVTYFARLVVSPVVPFIVDDFVVSNTQIGIALSGMWIAYGVTQFPSGVLAERYGEKRVIAIALGGTAIVSLLTAMAPLFVVFAACVVLLGGVAGLHYSVATTLLSRTYDDIGTALGLHSFGAPLAGLLAPVTASWVGVRFGWRPAVALASLVAVPTLALFSWRVRATEPRHPGRPMRERFAVAPLVGYLSRPPITFTIAIAIIATFAVNGIVAFLPTFLVEHRAYSPTLAGVVFSAYFVVRGGTQIGVGVLSDRIGRDFAIATCLFSGAGGLALFVAGPGLVAVAAAVLLFGVGSSFFASLEPRFMDVLSDAERGAGFGLVRTIYLAVGSTGSFGASLLADLFGWGVSFGVLAVLCLFAFGCIVTNAALNLGY</sequence>
<feature type="transmembrane region" description="Helical" evidence="6">
    <location>
        <begin position="74"/>
        <end position="92"/>
    </location>
</feature>
<evidence type="ECO:0000256" key="4">
    <source>
        <dbReference type="ARBA" id="ARBA00022989"/>
    </source>
</evidence>
<keyword evidence="4 6" id="KW-1133">Transmembrane helix</keyword>
<dbReference type="SUPFAM" id="SSF103473">
    <property type="entry name" value="MFS general substrate transporter"/>
    <property type="match status" value="1"/>
</dbReference>
<feature type="transmembrane region" description="Helical" evidence="6">
    <location>
        <begin position="337"/>
        <end position="356"/>
    </location>
</feature>
<feature type="domain" description="Major facilitator superfamily (MFS) profile" evidence="7">
    <location>
        <begin position="9"/>
        <end position="390"/>
    </location>
</feature>
<protein>
    <submittedName>
        <fullName evidence="8">MFS transporter</fullName>
    </submittedName>
</protein>
<dbReference type="Proteomes" id="UP001596547">
    <property type="component" value="Unassembled WGS sequence"/>
</dbReference>
<evidence type="ECO:0000313" key="9">
    <source>
        <dbReference type="Proteomes" id="UP001596547"/>
    </source>
</evidence>
<dbReference type="InterPro" id="IPR011701">
    <property type="entry name" value="MFS"/>
</dbReference>